<comment type="caution">
    <text evidence="1">The sequence shown here is derived from an EMBL/GenBank/DDBJ whole genome shotgun (WGS) entry which is preliminary data.</text>
</comment>
<accession>A0A8J8T793</accession>
<dbReference type="Proteomes" id="UP000785679">
    <property type="component" value="Unassembled WGS sequence"/>
</dbReference>
<evidence type="ECO:0000313" key="1">
    <source>
        <dbReference type="EMBL" id="TNV84934.1"/>
    </source>
</evidence>
<dbReference type="AlphaFoldDB" id="A0A8J8T793"/>
<gene>
    <name evidence="1" type="ORF">FGO68_gene8644</name>
</gene>
<keyword evidence="2" id="KW-1185">Reference proteome</keyword>
<proteinExistence type="predicted"/>
<reference evidence="1" key="1">
    <citation type="submission" date="2019-06" db="EMBL/GenBank/DDBJ databases">
        <authorList>
            <person name="Zheng W."/>
        </authorList>
    </citation>
    <scope>NUCLEOTIDE SEQUENCE</scope>
    <source>
        <strain evidence="1">QDHG01</strain>
    </source>
</reference>
<sequence>MGDSFDDMREFFQFQGFTHFLFYIQSSTYNLIRKLQNTQCIVVNVTALGFTQIILGRIGLSLQLRRFSEQRYNAFQMIHQKVFNEDFYQYVTKPLSGIKTISDEDIWKFTVECACGHIYYSHEN</sequence>
<evidence type="ECO:0000313" key="2">
    <source>
        <dbReference type="Proteomes" id="UP000785679"/>
    </source>
</evidence>
<name>A0A8J8T793_HALGN</name>
<organism evidence="1 2">
    <name type="scientific">Halteria grandinella</name>
    <dbReference type="NCBI Taxonomy" id="5974"/>
    <lineage>
        <taxon>Eukaryota</taxon>
        <taxon>Sar</taxon>
        <taxon>Alveolata</taxon>
        <taxon>Ciliophora</taxon>
        <taxon>Intramacronucleata</taxon>
        <taxon>Spirotrichea</taxon>
        <taxon>Stichotrichia</taxon>
        <taxon>Sporadotrichida</taxon>
        <taxon>Halteriidae</taxon>
        <taxon>Halteria</taxon>
    </lineage>
</organism>
<protein>
    <submittedName>
        <fullName evidence="1">Uncharacterized protein</fullName>
    </submittedName>
</protein>
<dbReference type="EMBL" id="RRYP01002296">
    <property type="protein sequence ID" value="TNV84934.1"/>
    <property type="molecule type" value="Genomic_DNA"/>
</dbReference>